<dbReference type="PANTHER" id="PTHR33361">
    <property type="entry name" value="GLR0591 PROTEIN"/>
    <property type="match status" value="1"/>
</dbReference>
<organism evidence="1">
    <name type="scientific">marine metagenome</name>
    <dbReference type="NCBI Taxonomy" id="408172"/>
    <lineage>
        <taxon>unclassified sequences</taxon>
        <taxon>metagenomes</taxon>
        <taxon>ecological metagenomes</taxon>
    </lineage>
</organism>
<reference evidence="1" key="1">
    <citation type="submission" date="2018-05" db="EMBL/GenBank/DDBJ databases">
        <authorList>
            <person name="Lanie J.A."/>
            <person name="Ng W.-L."/>
            <person name="Kazmierczak K.M."/>
            <person name="Andrzejewski T.M."/>
            <person name="Davidsen T.M."/>
            <person name="Wayne K.J."/>
            <person name="Tettelin H."/>
            <person name="Glass J.I."/>
            <person name="Rusch D."/>
            <person name="Podicherti R."/>
            <person name="Tsui H.-C.T."/>
            <person name="Winkler M.E."/>
        </authorList>
    </citation>
    <scope>NUCLEOTIDE SEQUENCE</scope>
</reference>
<gene>
    <name evidence="1" type="ORF">METZ01_LOCUS89825</name>
</gene>
<name>A0A381VAD3_9ZZZZ</name>
<proteinExistence type="predicted"/>
<dbReference type="AlphaFoldDB" id="A0A381VAD3"/>
<protein>
    <recommendedName>
        <fullName evidence="2">DUF885 domain-containing protein</fullName>
    </recommendedName>
</protein>
<evidence type="ECO:0000313" key="1">
    <source>
        <dbReference type="EMBL" id="SVA36971.1"/>
    </source>
</evidence>
<sequence>MLSLNQKLIFPLIIVFFSSFSEFSQDDYLNGIFNQEWEYYLKQNPVFATSIGRTGYESSWKNLSLDSFRKRNQHSKDLLIKLKDINPYNLSEENQLNLRLFKQITKHDVASYKFNRHLLPFSHRGGIQLAHEVVERLSLENVGDYKQWLNRLRNLDVLIQQTITLAEEGLRGGYLAPKLLMLRVKRQINLQTQTNIEINPFYKVFKELPKHFTNEEKGQIQKEARRLIQEKIIPAYQDLYAFFLKEYLPSSRTSFGVYDNPDGLEFYRSEVMSFTTTNLTPEEIHEIGLSEVKRIKGEMKKIISELNFDGSFQEFLTFLRTDKRFYYQTSEELFDGYLAVSKRIDPKLVKLFKTLPRTPYGVRKIPIESAPDTTTAYYMPPSPDGKRPGYYYVNLYRPETRPKYEMEVLSVHEAVPGHHLQISLAIEKEDMPMFRRLSPYTVFVEGWGLYSESLGYELGLYRDPYSRFGQLTYDMWRAVRLVVDTGIHYFKWDRRKAINFFKNNAGKSELDITNEIDRYIMWPGQALAYKIGQLKLIELRNKAEGILGIKFDIREFHDVILKQGALPLNEVEILVDDYINDNK</sequence>
<accession>A0A381VAD3</accession>
<dbReference type="InterPro" id="IPR010281">
    <property type="entry name" value="DUF885"/>
</dbReference>
<dbReference type="PANTHER" id="PTHR33361:SF2">
    <property type="entry name" value="DUF885 DOMAIN-CONTAINING PROTEIN"/>
    <property type="match status" value="1"/>
</dbReference>
<dbReference type="EMBL" id="UINC01008204">
    <property type="protein sequence ID" value="SVA36971.1"/>
    <property type="molecule type" value="Genomic_DNA"/>
</dbReference>
<evidence type="ECO:0008006" key="2">
    <source>
        <dbReference type="Google" id="ProtNLM"/>
    </source>
</evidence>
<dbReference type="Pfam" id="PF05960">
    <property type="entry name" value="DUF885"/>
    <property type="match status" value="1"/>
</dbReference>